<dbReference type="SMART" id="SM00768">
    <property type="entry name" value="X8"/>
    <property type="match status" value="1"/>
</dbReference>
<feature type="transmembrane region" description="Helical" evidence="17">
    <location>
        <begin position="466"/>
        <end position="483"/>
    </location>
</feature>
<dbReference type="Proteomes" id="UP000236161">
    <property type="component" value="Unassembled WGS sequence"/>
</dbReference>
<evidence type="ECO:0000256" key="11">
    <source>
        <dbReference type="ARBA" id="ARBA00023157"/>
    </source>
</evidence>
<keyword evidence="11" id="KW-1015">Disulfide bond</keyword>
<feature type="signal peptide" evidence="18">
    <location>
        <begin position="1"/>
        <end position="25"/>
    </location>
</feature>
<keyword evidence="7 18" id="KW-0732">Signal</keyword>
<dbReference type="AlphaFoldDB" id="A0A2I0B3Q9"/>
<evidence type="ECO:0000313" key="20">
    <source>
        <dbReference type="EMBL" id="PKA62418.1"/>
    </source>
</evidence>
<evidence type="ECO:0000256" key="8">
    <source>
        <dbReference type="ARBA" id="ARBA00022801"/>
    </source>
</evidence>
<evidence type="ECO:0000256" key="16">
    <source>
        <dbReference type="RuleBase" id="RU004336"/>
    </source>
</evidence>
<evidence type="ECO:0000256" key="15">
    <source>
        <dbReference type="RuleBase" id="RU004335"/>
    </source>
</evidence>
<dbReference type="GO" id="GO:0042973">
    <property type="term" value="F:glucan endo-1,3-beta-D-glucosidase activity"/>
    <property type="evidence" value="ECO:0007669"/>
    <property type="project" value="UniProtKB-EC"/>
</dbReference>
<evidence type="ECO:0000256" key="5">
    <source>
        <dbReference type="ARBA" id="ARBA00022475"/>
    </source>
</evidence>
<keyword evidence="9" id="KW-0611">Plant defense</keyword>
<comment type="subcellular location">
    <subcellularLocation>
        <location evidence="2">Cell membrane</location>
        <topology evidence="2">Lipid-anchor</topology>
        <topology evidence="2">GPI-anchor</topology>
    </subcellularLocation>
</comment>
<feature type="domain" description="X8" evidence="19">
    <location>
        <begin position="368"/>
        <end position="451"/>
    </location>
</feature>
<evidence type="ECO:0000256" key="4">
    <source>
        <dbReference type="ARBA" id="ARBA00012780"/>
    </source>
</evidence>
<evidence type="ECO:0000259" key="19">
    <source>
        <dbReference type="SMART" id="SM00768"/>
    </source>
</evidence>
<reference evidence="20 21" key="1">
    <citation type="journal article" date="2017" name="Nature">
        <title>The Apostasia genome and the evolution of orchids.</title>
        <authorList>
            <person name="Zhang G.Q."/>
            <person name="Liu K.W."/>
            <person name="Li Z."/>
            <person name="Lohaus R."/>
            <person name="Hsiao Y.Y."/>
            <person name="Niu S.C."/>
            <person name="Wang J.Y."/>
            <person name="Lin Y.C."/>
            <person name="Xu Q."/>
            <person name="Chen L.J."/>
            <person name="Yoshida K."/>
            <person name="Fujiwara S."/>
            <person name="Wang Z.W."/>
            <person name="Zhang Y.Q."/>
            <person name="Mitsuda N."/>
            <person name="Wang M."/>
            <person name="Liu G.H."/>
            <person name="Pecoraro L."/>
            <person name="Huang H.X."/>
            <person name="Xiao X.J."/>
            <person name="Lin M."/>
            <person name="Wu X.Y."/>
            <person name="Wu W.L."/>
            <person name="Chen Y.Y."/>
            <person name="Chang S.B."/>
            <person name="Sakamoto S."/>
            <person name="Ohme-Takagi M."/>
            <person name="Yagi M."/>
            <person name="Zeng S.J."/>
            <person name="Shen C.Y."/>
            <person name="Yeh C.M."/>
            <person name="Luo Y.B."/>
            <person name="Tsai W.C."/>
            <person name="Van de Peer Y."/>
            <person name="Liu Z.J."/>
        </authorList>
    </citation>
    <scope>NUCLEOTIDE SEQUENCE [LARGE SCALE GENOMIC DNA]</scope>
    <source>
        <strain evidence="21">cv. Shenzhen</strain>
        <tissue evidence="20">Stem</tissue>
    </source>
</reference>
<comment type="catalytic activity">
    <reaction evidence="1">
        <text>Hydrolysis of (1-&gt;3)-beta-D-glucosidic linkages in (1-&gt;3)-beta-D-glucans.</text>
        <dbReference type="EC" id="3.2.1.39"/>
    </reaction>
</comment>
<keyword evidence="17" id="KW-0812">Transmembrane</keyword>
<organism evidence="20 21">
    <name type="scientific">Apostasia shenzhenica</name>
    <dbReference type="NCBI Taxonomy" id="1088818"/>
    <lineage>
        <taxon>Eukaryota</taxon>
        <taxon>Viridiplantae</taxon>
        <taxon>Streptophyta</taxon>
        <taxon>Embryophyta</taxon>
        <taxon>Tracheophyta</taxon>
        <taxon>Spermatophyta</taxon>
        <taxon>Magnoliopsida</taxon>
        <taxon>Liliopsida</taxon>
        <taxon>Asparagales</taxon>
        <taxon>Orchidaceae</taxon>
        <taxon>Apostasioideae</taxon>
        <taxon>Apostasia</taxon>
    </lineage>
</organism>
<proteinExistence type="inferred from homology"/>
<dbReference type="EMBL" id="KZ451917">
    <property type="protein sequence ID" value="PKA62418.1"/>
    <property type="molecule type" value="Genomic_DNA"/>
</dbReference>
<evidence type="ECO:0000313" key="21">
    <source>
        <dbReference type="Proteomes" id="UP000236161"/>
    </source>
</evidence>
<dbReference type="InterPro" id="IPR012946">
    <property type="entry name" value="X8"/>
</dbReference>
<dbReference type="Pfam" id="PF00332">
    <property type="entry name" value="Glyco_hydro_17"/>
    <property type="match status" value="1"/>
</dbReference>
<keyword evidence="5" id="KW-1003">Cell membrane</keyword>
<dbReference type="GO" id="GO:0098552">
    <property type="term" value="C:side of membrane"/>
    <property type="evidence" value="ECO:0007669"/>
    <property type="project" value="UniProtKB-KW"/>
</dbReference>
<keyword evidence="14 16" id="KW-0326">Glycosidase</keyword>
<dbReference type="Gene3D" id="1.20.58.1040">
    <property type="match status" value="1"/>
</dbReference>
<evidence type="ECO:0000256" key="17">
    <source>
        <dbReference type="SAM" id="Phobius"/>
    </source>
</evidence>
<dbReference type="InterPro" id="IPR044965">
    <property type="entry name" value="Glyco_hydro_17_plant"/>
</dbReference>
<evidence type="ECO:0000256" key="2">
    <source>
        <dbReference type="ARBA" id="ARBA00004609"/>
    </source>
</evidence>
<keyword evidence="6" id="KW-0336">GPI-anchor</keyword>
<dbReference type="STRING" id="1088818.A0A2I0B3Q9"/>
<evidence type="ECO:0000256" key="7">
    <source>
        <dbReference type="ARBA" id="ARBA00022729"/>
    </source>
</evidence>
<keyword evidence="13" id="KW-0449">Lipoprotein</keyword>
<keyword evidence="10 17" id="KW-0472">Membrane</keyword>
<dbReference type="FunFam" id="3.20.20.80:FF:000008">
    <property type="entry name" value="Glucan endo-1,3-beta-glucosidase 5"/>
    <property type="match status" value="1"/>
</dbReference>
<name>A0A2I0B3Q9_9ASPA</name>
<dbReference type="EC" id="3.2.1.39" evidence="4"/>
<dbReference type="Gene3D" id="3.20.20.80">
    <property type="entry name" value="Glycosidases"/>
    <property type="match status" value="1"/>
</dbReference>
<evidence type="ECO:0000256" key="3">
    <source>
        <dbReference type="ARBA" id="ARBA00008773"/>
    </source>
</evidence>
<evidence type="ECO:0000256" key="6">
    <source>
        <dbReference type="ARBA" id="ARBA00022622"/>
    </source>
</evidence>
<dbReference type="PANTHER" id="PTHR32227">
    <property type="entry name" value="GLUCAN ENDO-1,3-BETA-GLUCOSIDASE BG1-RELATED-RELATED"/>
    <property type="match status" value="1"/>
</dbReference>
<keyword evidence="17" id="KW-1133">Transmembrane helix</keyword>
<dbReference type="GO" id="GO:0005975">
    <property type="term" value="P:carbohydrate metabolic process"/>
    <property type="evidence" value="ECO:0007669"/>
    <property type="project" value="InterPro"/>
</dbReference>
<evidence type="ECO:0000256" key="9">
    <source>
        <dbReference type="ARBA" id="ARBA00022821"/>
    </source>
</evidence>
<comment type="similarity">
    <text evidence="3 15">Belongs to the glycosyl hydrolase 17 family.</text>
</comment>
<feature type="chain" id="PRO_5014122199" description="glucan endo-1,3-beta-D-glucosidase" evidence="18">
    <location>
        <begin position="26"/>
        <end position="486"/>
    </location>
</feature>
<evidence type="ECO:0000256" key="12">
    <source>
        <dbReference type="ARBA" id="ARBA00023180"/>
    </source>
</evidence>
<evidence type="ECO:0000256" key="14">
    <source>
        <dbReference type="ARBA" id="ARBA00023295"/>
    </source>
</evidence>
<dbReference type="SUPFAM" id="SSF51445">
    <property type="entry name" value="(Trans)glycosidases"/>
    <property type="match status" value="1"/>
</dbReference>
<dbReference type="FunFam" id="1.20.58.1040:FF:000002">
    <property type="entry name" value="Glucan endo-1,3-beta-glucosidase 8"/>
    <property type="match status" value="1"/>
</dbReference>
<gene>
    <name evidence="20" type="ORF">AXF42_Ash009304</name>
</gene>
<dbReference type="GO" id="GO:0006952">
    <property type="term" value="P:defense response"/>
    <property type="evidence" value="ECO:0007669"/>
    <property type="project" value="UniProtKB-KW"/>
</dbReference>
<dbReference type="InterPro" id="IPR000490">
    <property type="entry name" value="Glyco_hydro_17"/>
</dbReference>
<dbReference type="OrthoDB" id="408788at2759"/>
<dbReference type="GO" id="GO:0005886">
    <property type="term" value="C:plasma membrane"/>
    <property type="evidence" value="ECO:0007669"/>
    <property type="project" value="UniProtKB-SubCell"/>
</dbReference>
<evidence type="ECO:0000256" key="13">
    <source>
        <dbReference type="ARBA" id="ARBA00023288"/>
    </source>
</evidence>
<evidence type="ECO:0000256" key="18">
    <source>
        <dbReference type="SAM" id="SignalP"/>
    </source>
</evidence>
<evidence type="ECO:0000256" key="10">
    <source>
        <dbReference type="ARBA" id="ARBA00023136"/>
    </source>
</evidence>
<dbReference type="PROSITE" id="PS00587">
    <property type="entry name" value="GLYCOSYL_HYDROL_F17"/>
    <property type="match status" value="1"/>
</dbReference>
<dbReference type="InterPro" id="IPR017853">
    <property type="entry name" value="GH"/>
</dbReference>
<keyword evidence="12" id="KW-0325">Glycoprotein</keyword>
<sequence>MPCVRFRHLECLFLLLSAMPFEGSSIGVNWGQMATHRLPPAMVVRMLVDNGFDKVKLFDADPETLDALAGTKIEVMIAIPNFMLAEIGADPFLAADWVDENVTSFIHSGGVNIKYVAVGNEPFLKTYEEEFAASTLPALKNIQRALDAAGLGSKIKATVPFNADIYSSPGSNPLPSAGSFRPDIRDLAIQIVQFLHENSSPFMVNIYPFLCLYGDEHFPLDFAFFQGTNKSVSDGEFVYTNVFDANFDTLIWSLKKAGFPDLPVVVGEVGWPTDGDKNANVELAKAFNQGLIAHVLSGKGTPMRRGRIEVFLFSLMDEDSKSIAPGNFERHWGVFEYDGRPKYELDLSGRREEKHLIGARSVEYLKRRWCVIDPDADELFGLIELISKACSEADCTSLGFGSSCNHLGLRGNASFAFNMYYQVRNQREKYCDFMGLGTLSFKDPSDGKCRFPVMIAYGSVEGEKRVVDFVMAVVAGVVSLLILRRW</sequence>
<keyword evidence="21" id="KW-1185">Reference proteome</keyword>
<dbReference type="Pfam" id="PF07983">
    <property type="entry name" value="X8"/>
    <property type="match status" value="1"/>
</dbReference>
<protein>
    <recommendedName>
        <fullName evidence="4">glucan endo-1,3-beta-D-glucosidase</fullName>
        <ecNumber evidence="4">3.2.1.39</ecNumber>
    </recommendedName>
</protein>
<keyword evidence="8 16" id="KW-0378">Hydrolase</keyword>
<accession>A0A2I0B3Q9</accession>
<evidence type="ECO:0000256" key="1">
    <source>
        <dbReference type="ARBA" id="ARBA00000382"/>
    </source>
</evidence>